<organism evidence="9 10">
    <name type="scientific">Halocaridina rubra</name>
    <name type="common">Hawaiian red shrimp</name>
    <dbReference type="NCBI Taxonomy" id="373956"/>
    <lineage>
        <taxon>Eukaryota</taxon>
        <taxon>Metazoa</taxon>
        <taxon>Ecdysozoa</taxon>
        <taxon>Arthropoda</taxon>
        <taxon>Crustacea</taxon>
        <taxon>Multicrustacea</taxon>
        <taxon>Malacostraca</taxon>
        <taxon>Eumalacostraca</taxon>
        <taxon>Eucarida</taxon>
        <taxon>Decapoda</taxon>
        <taxon>Pleocyemata</taxon>
        <taxon>Caridea</taxon>
        <taxon>Atyoidea</taxon>
        <taxon>Atyidae</taxon>
        <taxon>Halocaridina</taxon>
    </lineage>
</organism>
<feature type="non-terminal residue" evidence="9">
    <location>
        <position position="351"/>
    </location>
</feature>
<dbReference type="PROSITE" id="PS50850">
    <property type="entry name" value="MFS"/>
    <property type="match status" value="1"/>
</dbReference>
<comment type="subcellular location">
    <subcellularLocation>
        <location evidence="1">Cell membrane</location>
        <topology evidence="1">Multi-pass membrane protein</topology>
    </subcellularLocation>
</comment>
<dbReference type="GO" id="GO:0022857">
    <property type="term" value="F:transmembrane transporter activity"/>
    <property type="evidence" value="ECO:0007669"/>
    <property type="project" value="InterPro"/>
</dbReference>
<accession>A0AAN8XHT1</accession>
<dbReference type="InterPro" id="IPR050382">
    <property type="entry name" value="MFS_Na/Anion_cotransporter"/>
</dbReference>
<dbReference type="PANTHER" id="PTHR11662:SF399">
    <property type="entry name" value="FI19708P1-RELATED"/>
    <property type="match status" value="1"/>
</dbReference>
<keyword evidence="4 7" id="KW-1133">Transmembrane helix</keyword>
<evidence type="ECO:0000256" key="7">
    <source>
        <dbReference type="SAM" id="Phobius"/>
    </source>
</evidence>
<dbReference type="FunFam" id="1.20.1250.20:FF:000067">
    <property type="entry name" value="sialin isoform X2"/>
    <property type="match status" value="1"/>
</dbReference>
<gene>
    <name evidence="9" type="ORF">SK128_007130</name>
</gene>
<reference evidence="9 10" key="1">
    <citation type="submission" date="2023-11" db="EMBL/GenBank/DDBJ databases">
        <title>Halocaridina rubra genome assembly.</title>
        <authorList>
            <person name="Smith C."/>
        </authorList>
    </citation>
    <scope>NUCLEOTIDE SEQUENCE [LARGE SCALE GENOMIC DNA]</scope>
    <source>
        <strain evidence="9">EP-1</strain>
        <tissue evidence="9">Whole</tissue>
    </source>
</reference>
<keyword evidence="3 7" id="KW-0812">Transmembrane</keyword>
<dbReference type="Pfam" id="PF07690">
    <property type="entry name" value="MFS_1"/>
    <property type="match status" value="1"/>
</dbReference>
<dbReference type="InterPro" id="IPR020846">
    <property type="entry name" value="MFS_dom"/>
</dbReference>
<keyword evidence="2" id="KW-1003">Cell membrane</keyword>
<keyword evidence="5 7" id="KW-0472">Membrane</keyword>
<evidence type="ECO:0000256" key="5">
    <source>
        <dbReference type="ARBA" id="ARBA00023136"/>
    </source>
</evidence>
<evidence type="ECO:0000313" key="10">
    <source>
        <dbReference type="Proteomes" id="UP001381693"/>
    </source>
</evidence>
<evidence type="ECO:0000256" key="4">
    <source>
        <dbReference type="ARBA" id="ARBA00022989"/>
    </source>
</evidence>
<comment type="caution">
    <text evidence="9">The sequence shown here is derived from an EMBL/GenBank/DDBJ whole genome shotgun (WGS) entry which is preliminary data.</text>
</comment>
<keyword evidence="6" id="KW-0325">Glycoprotein</keyword>
<sequence length="351" mass="39456">MKGENFLQWWSQLFSTLGYSRVHTSDHCRQISPGGLKREDEASLQEEKTKSSYGERHVLVFLLFLGFAEIYAMRVNLSVAIVAMVLKRSNTGSELSPKDASEDTCPEPLLQEKKSASSLSIGDFDWDEKTQGMILGCFFYGYMLTNYIGGRLAERFGGRVVYGLGVTLTGILTVISPFAAKYSTGAFMIIRVLEGMTEGVTFPAMNVMVSFWIPPQERARSLARICGGCQFGTVVTLSVSGWLSQSTWGWPAVFYVSGALGVVWGWFWFRYVHDSPDQHPTISPAEKLFIKQGIGDHRHNKTLDVPWHSILTSTPFLIVIVTHIGNNWGFYCLLTELPTYLKNIQHYDMKQ</sequence>
<proteinExistence type="predicted"/>
<dbReference type="GO" id="GO:0005886">
    <property type="term" value="C:plasma membrane"/>
    <property type="evidence" value="ECO:0007669"/>
    <property type="project" value="UniProtKB-SubCell"/>
</dbReference>
<name>A0AAN8XHT1_HALRR</name>
<evidence type="ECO:0000313" key="9">
    <source>
        <dbReference type="EMBL" id="KAK7078544.1"/>
    </source>
</evidence>
<keyword evidence="10" id="KW-1185">Reference proteome</keyword>
<feature type="domain" description="Major facilitator superfamily (MFS) profile" evidence="8">
    <location>
        <begin position="58"/>
        <end position="351"/>
    </location>
</feature>
<dbReference type="InterPro" id="IPR011701">
    <property type="entry name" value="MFS"/>
</dbReference>
<evidence type="ECO:0000256" key="6">
    <source>
        <dbReference type="ARBA" id="ARBA00023180"/>
    </source>
</evidence>
<evidence type="ECO:0000259" key="8">
    <source>
        <dbReference type="PROSITE" id="PS50850"/>
    </source>
</evidence>
<feature type="transmembrane region" description="Helical" evidence="7">
    <location>
        <begin position="249"/>
        <end position="269"/>
    </location>
</feature>
<dbReference type="Gene3D" id="1.20.1250.20">
    <property type="entry name" value="MFS general substrate transporter like domains"/>
    <property type="match status" value="1"/>
</dbReference>
<protein>
    <recommendedName>
        <fullName evidence="8">Major facilitator superfamily (MFS) profile domain-containing protein</fullName>
    </recommendedName>
</protein>
<dbReference type="SUPFAM" id="SSF103473">
    <property type="entry name" value="MFS general substrate transporter"/>
    <property type="match status" value="1"/>
</dbReference>
<evidence type="ECO:0000256" key="3">
    <source>
        <dbReference type="ARBA" id="ARBA00022692"/>
    </source>
</evidence>
<dbReference type="Proteomes" id="UP001381693">
    <property type="component" value="Unassembled WGS sequence"/>
</dbReference>
<feature type="transmembrane region" description="Helical" evidence="7">
    <location>
        <begin position="225"/>
        <end position="243"/>
    </location>
</feature>
<evidence type="ECO:0000256" key="2">
    <source>
        <dbReference type="ARBA" id="ARBA00022475"/>
    </source>
</evidence>
<dbReference type="GO" id="GO:0006820">
    <property type="term" value="P:monoatomic anion transport"/>
    <property type="evidence" value="ECO:0007669"/>
    <property type="project" value="TreeGrafter"/>
</dbReference>
<dbReference type="InterPro" id="IPR036259">
    <property type="entry name" value="MFS_trans_sf"/>
</dbReference>
<dbReference type="EMBL" id="JAXCGZ010007778">
    <property type="protein sequence ID" value="KAK7078544.1"/>
    <property type="molecule type" value="Genomic_DNA"/>
</dbReference>
<feature type="transmembrane region" description="Helical" evidence="7">
    <location>
        <begin position="186"/>
        <end position="213"/>
    </location>
</feature>
<dbReference type="PANTHER" id="PTHR11662">
    <property type="entry name" value="SOLUTE CARRIER FAMILY 17"/>
    <property type="match status" value="1"/>
</dbReference>
<feature type="transmembrane region" description="Helical" evidence="7">
    <location>
        <begin position="130"/>
        <end position="148"/>
    </location>
</feature>
<feature type="transmembrane region" description="Helical" evidence="7">
    <location>
        <begin position="58"/>
        <end position="86"/>
    </location>
</feature>
<evidence type="ECO:0000256" key="1">
    <source>
        <dbReference type="ARBA" id="ARBA00004651"/>
    </source>
</evidence>
<dbReference type="AlphaFoldDB" id="A0AAN8XHT1"/>
<feature type="transmembrane region" description="Helical" evidence="7">
    <location>
        <begin position="160"/>
        <end position="180"/>
    </location>
</feature>